<dbReference type="Pfam" id="PF02684">
    <property type="entry name" value="LpxB"/>
    <property type="match status" value="1"/>
</dbReference>
<keyword evidence="5" id="KW-0444">Lipid biosynthesis</keyword>
<evidence type="ECO:0000256" key="3">
    <source>
        <dbReference type="ARBA" id="ARBA00012687"/>
    </source>
</evidence>
<comment type="similarity">
    <text evidence="2">Belongs to the LpxB family.</text>
</comment>
<gene>
    <name evidence="12" type="primary">lpxB</name>
    <name evidence="12" type="ORF">FEF65_07510</name>
</gene>
<organism evidence="12 13">
    <name type="scientific">Mariprofundus erugo</name>
    <dbReference type="NCBI Taxonomy" id="2528639"/>
    <lineage>
        <taxon>Bacteria</taxon>
        <taxon>Pseudomonadati</taxon>
        <taxon>Pseudomonadota</taxon>
        <taxon>Candidatius Mariprofundia</taxon>
        <taxon>Mariprofundales</taxon>
        <taxon>Mariprofundaceae</taxon>
        <taxon>Mariprofundus</taxon>
    </lineage>
</organism>
<evidence type="ECO:0000256" key="2">
    <source>
        <dbReference type="ARBA" id="ARBA00007868"/>
    </source>
</evidence>
<dbReference type="Proteomes" id="UP000306585">
    <property type="component" value="Unassembled WGS sequence"/>
</dbReference>
<dbReference type="SUPFAM" id="SSF53756">
    <property type="entry name" value="UDP-Glycosyltransferase/glycogen phosphorylase"/>
    <property type="match status" value="1"/>
</dbReference>
<comment type="catalytic activity">
    <reaction evidence="10">
        <text>a lipid X + a UDP-2-N,3-O-bis[(3R)-3-hydroxyacyl]-alpha-D-glucosamine = a lipid A disaccharide + UDP + H(+)</text>
        <dbReference type="Rhea" id="RHEA:67828"/>
        <dbReference type="ChEBI" id="CHEBI:15378"/>
        <dbReference type="ChEBI" id="CHEBI:58223"/>
        <dbReference type="ChEBI" id="CHEBI:137748"/>
        <dbReference type="ChEBI" id="CHEBI:176338"/>
        <dbReference type="ChEBI" id="CHEBI:176343"/>
        <dbReference type="EC" id="2.4.1.182"/>
    </reaction>
</comment>
<accession>A0A5R9GS82</accession>
<keyword evidence="13" id="KW-1185">Reference proteome</keyword>
<evidence type="ECO:0000256" key="5">
    <source>
        <dbReference type="ARBA" id="ARBA00022516"/>
    </source>
</evidence>
<dbReference type="PANTHER" id="PTHR30372">
    <property type="entry name" value="LIPID-A-DISACCHARIDE SYNTHASE"/>
    <property type="match status" value="1"/>
</dbReference>
<evidence type="ECO:0000256" key="11">
    <source>
        <dbReference type="NCBIfam" id="TIGR00215"/>
    </source>
</evidence>
<keyword evidence="6" id="KW-0441">Lipid A biosynthesis</keyword>
<sequence>MKVFISAGETSGDMHAGEVVSELRHRFPSLQIHGVAGPRMLAAGCLPLHQISELNVMGLAEVLGALSRIRRIEESLLAWCIREQPDVAVLVDFSSFHMRLGRKLRQLGIPVVHFIAPKLWAWGAWRVRKLRRSQDALACILPFEPAWFSDRGIAARYVGNPSAGSCAHGWSLEQFRQHIGVAEGRSVLALLPGSRPQELKVHVPLLREVLLRLQATEENPPVCVVPVAPGVSMDVLEPLWQAGALPLDRNVADYALRADAAVAVSGTATLELALWDVPTVLIYQTSALTVFLARMLVRLKCVGLANIILDDRPVMPELIQHACTVENILGQLLPLLHQQAAADDQRHAFVELRRRLGQQRAAAGVADMVEELLHG</sequence>
<keyword evidence="7 12" id="KW-0328">Glycosyltransferase</keyword>
<dbReference type="GO" id="GO:0009245">
    <property type="term" value="P:lipid A biosynthetic process"/>
    <property type="evidence" value="ECO:0007669"/>
    <property type="project" value="UniProtKB-UniRule"/>
</dbReference>
<dbReference type="GO" id="GO:0016020">
    <property type="term" value="C:membrane"/>
    <property type="evidence" value="ECO:0007669"/>
    <property type="project" value="GOC"/>
</dbReference>
<evidence type="ECO:0000256" key="6">
    <source>
        <dbReference type="ARBA" id="ARBA00022556"/>
    </source>
</evidence>
<keyword evidence="8 12" id="KW-0808">Transferase</keyword>
<keyword evidence="9" id="KW-0443">Lipid metabolism</keyword>
<evidence type="ECO:0000256" key="8">
    <source>
        <dbReference type="ARBA" id="ARBA00022679"/>
    </source>
</evidence>
<evidence type="ECO:0000256" key="1">
    <source>
        <dbReference type="ARBA" id="ARBA00002056"/>
    </source>
</evidence>
<evidence type="ECO:0000256" key="10">
    <source>
        <dbReference type="ARBA" id="ARBA00048975"/>
    </source>
</evidence>
<proteinExistence type="inferred from homology"/>
<comment type="function">
    <text evidence="1">Condensation of UDP-2,3-diacylglucosamine and 2,3-diacylglucosamine-1-phosphate to form lipid A disaccharide, a precursor of lipid A, a phosphorylated glycolipid that anchors the lipopolysaccharide to the outer membrane of the cell.</text>
</comment>
<dbReference type="AlphaFoldDB" id="A0A5R9GS82"/>
<dbReference type="PANTHER" id="PTHR30372:SF4">
    <property type="entry name" value="LIPID-A-DISACCHARIDE SYNTHASE, MITOCHONDRIAL-RELATED"/>
    <property type="match status" value="1"/>
</dbReference>
<name>A0A5R9GS82_9PROT</name>
<comment type="caution">
    <text evidence="12">The sequence shown here is derived from an EMBL/GenBank/DDBJ whole genome shotgun (WGS) entry which is preliminary data.</text>
</comment>
<protein>
    <recommendedName>
        <fullName evidence="4 11">Lipid-A-disaccharide synthase</fullName>
        <ecNumber evidence="3 11">2.4.1.182</ecNumber>
    </recommendedName>
</protein>
<dbReference type="EC" id="2.4.1.182" evidence="3 11"/>
<evidence type="ECO:0000256" key="4">
    <source>
        <dbReference type="ARBA" id="ARBA00020902"/>
    </source>
</evidence>
<dbReference type="InterPro" id="IPR003835">
    <property type="entry name" value="Glyco_trans_19"/>
</dbReference>
<evidence type="ECO:0000256" key="7">
    <source>
        <dbReference type="ARBA" id="ARBA00022676"/>
    </source>
</evidence>
<dbReference type="GO" id="GO:0005543">
    <property type="term" value="F:phospholipid binding"/>
    <property type="evidence" value="ECO:0007669"/>
    <property type="project" value="TreeGrafter"/>
</dbReference>
<evidence type="ECO:0000313" key="12">
    <source>
        <dbReference type="EMBL" id="TLS67273.1"/>
    </source>
</evidence>
<dbReference type="NCBIfam" id="TIGR00215">
    <property type="entry name" value="lpxB"/>
    <property type="match status" value="1"/>
</dbReference>
<evidence type="ECO:0000313" key="13">
    <source>
        <dbReference type="Proteomes" id="UP000306585"/>
    </source>
</evidence>
<dbReference type="EMBL" id="VBRY01000006">
    <property type="protein sequence ID" value="TLS67273.1"/>
    <property type="molecule type" value="Genomic_DNA"/>
</dbReference>
<evidence type="ECO:0000256" key="9">
    <source>
        <dbReference type="ARBA" id="ARBA00023098"/>
    </source>
</evidence>
<reference evidence="12 13" key="1">
    <citation type="journal article" date="2019" name="Appl. Environ. Microbiol.">
        <title>Environmental Evidence and Genomic Insight of Iron-oxidizing Bacteria Preference Towards More Corrosion Resistant Stainless Steel at Higher Salinities.</title>
        <authorList>
            <person name="Garrison C.E."/>
            <person name="Price K.A."/>
            <person name="Field E.K."/>
        </authorList>
    </citation>
    <scope>NUCLEOTIDE SEQUENCE [LARGE SCALE GENOMIC DNA]</scope>
    <source>
        <strain evidence="12 13">P3</strain>
    </source>
</reference>
<dbReference type="RefSeq" id="WP_138239189.1">
    <property type="nucleotide sequence ID" value="NZ_VBRY01000006.1"/>
</dbReference>
<dbReference type="GO" id="GO:0008915">
    <property type="term" value="F:lipid-A-disaccharide synthase activity"/>
    <property type="evidence" value="ECO:0007669"/>
    <property type="project" value="UniProtKB-UniRule"/>
</dbReference>